<evidence type="ECO:0000313" key="2">
    <source>
        <dbReference type="WBParaSite" id="nRc.2.0.1.t40620-RA"/>
    </source>
</evidence>
<dbReference type="WBParaSite" id="nRc.2.0.1.t40620-RA">
    <property type="protein sequence ID" value="nRc.2.0.1.t40620-RA"/>
    <property type="gene ID" value="nRc.2.0.1.g40620"/>
</dbReference>
<dbReference type="Proteomes" id="UP000887565">
    <property type="component" value="Unplaced"/>
</dbReference>
<sequence length="132" mass="15027">MVVEDAELRPLAALIHFKVFIKRPSLGERLAQSIALSETKIRSKTDCFLALRRERVLREQNPLALYDTKLIQRFRFDCQGCLSCNTMENLFALKIQYSGAANTYLDHVKNFLGAFKTPQHNTALLGDIEGHC</sequence>
<accession>A0A915KRA4</accession>
<reference evidence="2" key="1">
    <citation type="submission" date="2022-11" db="UniProtKB">
        <authorList>
            <consortium name="WormBaseParasite"/>
        </authorList>
    </citation>
    <scope>IDENTIFICATION</scope>
</reference>
<protein>
    <submittedName>
        <fullName evidence="2">Uncharacterized protein</fullName>
    </submittedName>
</protein>
<dbReference type="AlphaFoldDB" id="A0A915KRA4"/>
<name>A0A915KRA4_ROMCU</name>
<keyword evidence="1" id="KW-1185">Reference proteome</keyword>
<organism evidence="1 2">
    <name type="scientific">Romanomermis culicivorax</name>
    <name type="common">Nematode worm</name>
    <dbReference type="NCBI Taxonomy" id="13658"/>
    <lineage>
        <taxon>Eukaryota</taxon>
        <taxon>Metazoa</taxon>
        <taxon>Ecdysozoa</taxon>
        <taxon>Nematoda</taxon>
        <taxon>Enoplea</taxon>
        <taxon>Dorylaimia</taxon>
        <taxon>Mermithida</taxon>
        <taxon>Mermithoidea</taxon>
        <taxon>Mermithidae</taxon>
        <taxon>Romanomermis</taxon>
    </lineage>
</organism>
<evidence type="ECO:0000313" key="1">
    <source>
        <dbReference type="Proteomes" id="UP000887565"/>
    </source>
</evidence>
<proteinExistence type="predicted"/>